<dbReference type="PROSITE" id="PS51257">
    <property type="entry name" value="PROKAR_LIPOPROTEIN"/>
    <property type="match status" value="1"/>
</dbReference>
<feature type="region of interest" description="Disordered" evidence="1">
    <location>
        <begin position="20"/>
        <end position="43"/>
    </location>
</feature>
<dbReference type="EMBL" id="CP095061">
    <property type="protein sequence ID" value="UOQ64378.1"/>
    <property type="molecule type" value="Genomic_DNA"/>
</dbReference>
<dbReference type="RefSeq" id="WP_245118163.1">
    <property type="nucleotide sequence ID" value="NZ_CP095061.1"/>
</dbReference>
<name>A0ABY4G0M0_9BACT</name>
<evidence type="ECO:0000256" key="1">
    <source>
        <dbReference type="SAM" id="MobiDB-lite"/>
    </source>
</evidence>
<organism evidence="3 4">
    <name type="scientific">Hymenobacter volaticus</name>
    <dbReference type="NCBI Taxonomy" id="2932254"/>
    <lineage>
        <taxon>Bacteria</taxon>
        <taxon>Pseudomonadati</taxon>
        <taxon>Bacteroidota</taxon>
        <taxon>Cytophagia</taxon>
        <taxon>Cytophagales</taxon>
        <taxon>Hymenobacteraceae</taxon>
        <taxon>Hymenobacter</taxon>
    </lineage>
</organism>
<reference evidence="3" key="1">
    <citation type="submission" date="2022-04" db="EMBL/GenBank/DDBJ databases">
        <title>Hymenobacter sp. isolated from the air.</title>
        <authorList>
            <person name="Won M."/>
            <person name="Lee C.-M."/>
            <person name="Woen H.-Y."/>
            <person name="Kwon S.-W."/>
        </authorList>
    </citation>
    <scope>NUCLEOTIDE SEQUENCE</scope>
    <source>
        <strain evidence="3">5420S-77</strain>
    </source>
</reference>
<feature type="signal peptide" evidence="2">
    <location>
        <begin position="1"/>
        <end position="16"/>
    </location>
</feature>
<keyword evidence="2" id="KW-0732">Signal</keyword>
<evidence type="ECO:0000313" key="4">
    <source>
        <dbReference type="Proteomes" id="UP000830401"/>
    </source>
</evidence>
<feature type="chain" id="PRO_5046879403" evidence="2">
    <location>
        <begin position="17"/>
        <end position="70"/>
    </location>
</feature>
<accession>A0ABY4G0M0</accession>
<dbReference type="Proteomes" id="UP000830401">
    <property type="component" value="Chromosome"/>
</dbReference>
<gene>
    <name evidence="3" type="ORF">MUN86_12335</name>
</gene>
<evidence type="ECO:0000313" key="3">
    <source>
        <dbReference type="EMBL" id="UOQ64378.1"/>
    </source>
</evidence>
<keyword evidence="4" id="KW-1185">Reference proteome</keyword>
<sequence>MKTNFLPLLLSGALLAGCQSNTNTETPTTPELPAMPGDSTTAPAATDTIAKIGSPKLLHTLDDAHNTPTA</sequence>
<evidence type="ECO:0000256" key="2">
    <source>
        <dbReference type="SAM" id="SignalP"/>
    </source>
</evidence>
<proteinExistence type="predicted"/>
<protein>
    <submittedName>
        <fullName evidence="3">Uncharacterized protein</fullName>
    </submittedName>
</protein>
<feature type="compositionally biased region" description="Low complexity" evidence="1">
    <location>
        <begin position="20"/>
        <end position="31"/>
    </location>
</feature>